<dbReference type="InterPro" id="IPR017927">
    <property type="entry name" value="FAD-bd_FR_type"/>
</dbReference>
<dbReference type="PANTHER" id="PTHR47354:SF3">
    <property type="entry name" value="OXIDOREDUCTASE-RELATED"/>
    <property type="match status" value="1"/>
</dbReference>
<reference evidence="2 3" key="1">
    <citation type="journal article" date="2012" name="J. Bacteriol.">
        <title>Genome sequence of an alkane-degrading bacterium, Alcanivorax pacificus type strain W11-5, isolated from deep sea sediment.</title>
        <authorList>
            <person name="Lai Q."/>
            <person name="Shao Z."/>
        </authorList>
    </citation>
    <scope>NUCLEOTIDE SEQUENCE [LARGE SCALE GENOMIC DNA]</scope>
    <source>
        <strain evidence="2 3">W11-5</strain>
    </source>
</reference>
<dbReference type="Pfam" id="PF00175">
    <property type="entry name" value="NAD_binding_1"/>
    <property type="match status" value="1"/>
</dbReference>
<dbReference type="Gene3D" id="2.40.30.10">
    <property type="entry name" value="Translation factors"/>
    <property type="match status" value="1"/>
</dbReference>
<dbReference type="Gene3D" id="3.10.20.30">
    <property type="match status" value="1"/>
</dbReference>
<accession>A0A0B4XLA2</accession>
<proteinExistence type="predicted"/>
<dbReference type="STRING" id="391936.S7S_13110"/>
<dbReference type="SUPFAM" id="SSF63380">
    <property type="entry name" value="Riboflavin synthase domain-like"/>
    <property type="match status" value="1"/>
</dbReference>
<dbReference type="InterPro" id="IPR012675">
    <property type="entry name" value="Beta-grasp_dom_sf"/>
</dbReference>
<dbReference type="PANTHER" id="PTHR47354">
    <property type="entry name" value="NADH OXIDOREDUCTASE HCR"/>
    <property type="match status" value="1"/>
</dbReference>
<dbReference type="GO" id="GO:0016491">
    <property type="term" value="F:oxidoreductase activity"/>
    <property type="evidence" value="ECO:0007669"/>
    <property type="project" value="InterPro"/>
</dbReference>
<dbReference type="SUPFAM" id="SSF52343">
    <property type="entry name" value="Ferredoxin reductase-like, C-terminal NADP-linked domain"/>
    <property type="match status" value="1"/>
</dbReference>
<keyword evidence="3" id="KW-1185">Reference proteome</keyword>
<dbReference type="InterPro" id="IPR039261">
    <property type="entry name" value="FNR_nucleotide-bd"/>
</dbReference>
<dbReference type="Gene3D" id="3.40.50.80">
    <property type="entry name" value="Nucleotide-binding domain of ferredoxin-NADP reductase (FNR) module"/>
    <property type="match status" value="1"/>
</dbReference>
<name>A0A0B4XLA2_9GAMM</name>
<dbReference type="AlphaFoldDB" id="A0A0B4XLA2"/>
<dbReference type="SUPFAM" id="SSF54292">
    <property type="entry name" value="2Fe-2S ferredoxin-like"/>
    <property type="match status" value="1"/>
</dbReference>
<evidence type="ECO:0000259" key="1">
    <source>
        <dbReference type="PROSITE" id="PS51384"/>
    </source>
</evidence>
<organism evidence="2 3">
    <name type="scientific">Isoalcanivorax pacificus W11-5</name>
    <dbReference type="NCBI Taxonomy" id="391936"/>
    <lineage>
        <taxon>Bacteria</taxon>
        <taxon>Pseudomonadati</taxon>
        <taxon>Pseudomonadota</taxon>
        <taxon>Gammaproteobacteria</taxon>
        <taxon>Oceanospirillales</taxon>
        <taxon>Alcanivoracaceae</taxon>
        <taxon>Isoalcanivorax</taxon>
    </lineage>
</organism>
<dbReference type="Pfam" id="PF00111">
    <property type="entry name" value="Fer2"/>
    <property type="match status" value="1"/>
</dbReference>
<dbReference type="Proteomes" id="UP000006764">
    <property type="component" value="Chromosome"/>
</dbReference>
<evidence type="ECO:0000313" key="2">
    <source>
        <dbReference type="EMBL" id="AJD49034.1"/>
    </source>
</evidence>
<sequence length="372" mass="40368">MNTGNIAERKTPGLNRLGYRLLDNAVTRALASPLSVDDYLSQFNPLWSVSEVRGRITRTVRETADAVTLHIRPNHHWQGHQAGQHLVLGVEIGGVRYTRCFSISSAPAMQGEITVSVKRNGNGLVSNYLVDKAQAGEILHLSQARGDFLLPQDDAPLLMISGGSGITPLMAMLRQRAALGATGSVVFVHYSNSYADTLFYGELRALAERCDWLDLRLVIGQGTPIGEDRRGLFSIEQLDELVPDASARTALLCGPPPLMERVNEAFTARGWARPAQEQFQVKLAAVAGEGQVRFVKSGREASGEAAPNLLELAEGQGLNPPSGCRMGICHGCKCRVQEGQVRDLRNGEVRTVRDEDIQLCVHAAAGSVQLEL</sequence>
<dbReference type="PRINTS" id="PR00410">
    <property type="entry name" value="PHEHYDRXLASE"/>
</dbReference>
<dbReference type="HOGENOM" id="CLU_003827_14_2_6"/>
<dbReference type="KEGG" id="apac:S7S_13110"/>
<dbReference type="CDD" id="cd00207">
    <property type="entry name" value="fer2"/>
    <property type="match status" value="1"/>
</dbReference>
<evidence type="ECO:0000313" key="3">
    <source>
        <dbReference type="Proteomes" id="UP000006764"/>
    </source>
</evidence>
<feature type="domain" description="FAD-binding FR-type" evidence="1">
    <location>
        <begin position="49"/>
        <end position="151"/>
    </location>
</feature>
<protein>
    <submittedName>
        <fullName evidence="2">Flavodoxin reductase-like protein</fullName>
    </submittedName>
</protein>
<dbReference type="CDD" id="cd06216">
    <property type="entry name" value="FNR_iron_sulfur_binding_2"/>
    <property type="match status" value="1"/>
</dbReference>
<dbReference type="InterPro" id="IPR017938">
    <property type="entry name" value="Riboflavin_synthase-like_b-brl"/>
</dbReference>
<dbReference type="InterPro" id="IPR050415">
    <property type="entry name" value="MRET"/>
</dbReference>
<gene>
    <name evidence="2" type="ORF">S7S_13110</name>
</gene>
<dbReference type="Pfam" id="PF00970">
    <property type="entry name" value="FAD_binding_6"/>
    <property type="match status" value="1"/>
</dbReference>
<dbReference type="InterPro" id="IPR036010">
    <property type="entry name" value="2Fe-2S_ferredoxin-like_sf"/>
</dbReference>
<dbReference type="PROSITE" id="PS51384">
    <property type="entry name" value="FAD_FR"/>
    <property type="match status" value="1"/>
</dbReference>
<dbReference type="InterPro" id="IPR008333">
    <property type="entry name" value="Cbr1-like_FAD-bd_dom"/>
</dbReference>
<dbReference type="InterPro" id="IPR001041">
    <property type="entry name" value="2Fe-2S_ferredoxin-type"/>
</dbReference>
<dbReference type="GO" id="GO:0051536">
    <property type="term" value="F:iron-sulfur cluster binding"/>
    <property type="evidence" value="ECO:0007669"/>
    <property type="project" value="InterPro"/>
</dbReference>
<dbReference type="RefSeq" id="WP_008738600.1">
    <property type="nucleotide sequence ID" value="NZ_CP004387.1"/>
</dbReference>
<dbReference type="EMBL" id="CP004387">
    <property type="protein sequence ID" value="AJD49034.1"/>
    <property type="molecule type" value="Genomic_DNA"/>
</dbReference>
<dbReference type="InterPro" id="IPR001433">
    <property type="entry name" value="OxRdtase_FAD/NAD-bd"/>
</dbReference>